<organism evidence="1 2">
    <name type="scientific">Cyclospora cayetanensis</name>
    <dbReference type="NCBI Taxonomy" id="88456"/>
    <lineage>
        <taxon>Eukaryota</taxon>
        <taxon>Sar</taxon>
        <taxon>Alveolata</taxon>
        <taxon>Apicomplexa</taxon>
        <taxon>Conoidasida</taxon>
        <taxon>Coccidia</taxon>
        <taxon>Eucoccidiorida</taxon>
        <taxon>Eimeriorina</taxon>
        <taxon>Eimeriidae</taxon>
        <taxon>Cyclospora</taxon>
    </lineage>
</organism>
<dbReference type="InterPro" id="IPR029052">
    <property type="entry name" value="Metallo-depent_PP-like"/>
</dbReference>
<comment type="caution">
    <text evidence="1">The sequence shown here is derived from an EMBL/GenBank/DDBJ whole genome shotgun (WGS) entry which is preliminary data.</text>
</comment>
<dbReference type="EMBL" id="JROU02000813">
    <property type="protein sequence ID" value="OEH78227.1"/>
    <property type="molecule type" value="Genomic_DNA"/>
</dbReference>
<evidence type="ECO:0000313" key="1">
    <source>
        <dbReference type="EMBL" id="OEH78227.1"/>
    </source>
</evidence>
<dbReference type="PANTHER" id="PTHR43143:SF1">
    <property type="entry name" value="SERINE_THREONINE-PROTEIN PHOSPHATASE CPPED1"/>
    <property type="match status" value="1"/>
</dbReference>
<gene>
    <name evidence="1" type="ORF">cyc_00089</name>
</gene>
<accession>A0A1D3D450</accession>
<dbReference type="VEuPathDB" id="ToxoDB:LOC34617316"/>
<dbReference type="Proteomes" id="UP000095192">
    <property type="component" value="Unassembled WGS sequence"/>
</dbReference>
<dbReference type="InterPro" id="IPR051918">
    <property type="entry name" value="STPP_CPPED1"/>
</dbReference>
<name>A0A1D3D450_9EIME</name>
<keyword evidence="2" id="KW-1185">Reference proteome</keyword>
<dbReference type="Gene3D" id="3.60.21.10">
    <property type="match status" value="1"/>
</dbReference>
<proteinExistence type="predicted"/>
<dbReference type="VEuPathDB" id="ToxoDB:cyc_00089"/>
<dbReference type="PANTHER" id="PTHR43143">
    <property type="entry name" value="METALLOPHOSPHOESTERASE, CALCINEURIN SUPERFAMILY"/>
    <property type="match status" value="1"/>
</dbReference>
<sequence length="237" mass="26585">MLIKVQNRRLDLKKLSNQQKWFGPFTFALLADPQLGLYQNNHSWGEELQQVSECIAAAVSSSPTPAFIAILGDLVHAPVPAQAVQTDPSITEDQQARDLADAIDGPSKEVPVVRIPEHSTVNELQRSIHKQEVDNVVAAGNHDIGSTPTREAIADYESLWGKDYYSFWFGGVKFVVANSSVFYDDAETSREAEASYPGAVQLDRGGVSRRRYKRYQFQVHSAKIPDLRRDDARRWRS</sequence>
<reference evidence="1 2" key="1">
    <citation type="journal article" date="2016" name="BMC Genomics">
        <title>Comparative genomics reveals Cyclospora cayetanensis possesses coccidia-like metabolism and invasion components but unique surface antigens.</title>
        <authorList>
            <person name="Liu S."/>
            <person name="Wang L."/>
            <person name="Zheng H."/>
            <person name="Xu Z."/>
            <person name="Roellig D.M."/>
            <person name="Li N."/>
            <person name="Frace M.A."/>
            <person name="Tang K."/>
            <person name="Arrowood M.J."/>
            <person name="Moss D.M."/>
            <person name="Zhang L."/>
            <person name="Feng Y."/>
            <person name="Xiao L."/>
        </authorList>
    </citation>
    <scope>NUCLEOTIDE SEQUENCE [LARGE SCALE GENOMIC DNA]</scope>
    <source>
        <strain evidence="1 2">CHN_HEN01</strain>
    </source>
</reference>
<dbReference type="InParanoid" id="A0A1D3D450"/>
<dbReference type="SUPFAM" id="SSF56300">
    <property type="entry name" value="Metallo-dependent phosphatases"/>
    <property type="match status" value="1"/>
</dbReference>
<dbReference type="AlphaFoldDB" id="A0A1D3D450"/>
<evidence type="ECO:0000313" key="2">
    <source>
        <dbReference type="Proteomes" id="UP000095192"/>
    </source>
</evidence>
<protein>
    <submittedName>
        <fullName evidence="1">Serine threonine protein</fullName>
    </submittedName>
</protein>